<keyword evidence="5" id="KW-1185">Reference proteome</keyword>
<dbReference type="InterPro" id="IPR001789">
    <property type="entry name" value="Sig_transdc_resp-reg_receiver"/>
</dbReference>
<keyword evidence="1" id="KW-0597">Phosphoprotein</keyword>
<proteinExistence type="predicted"/>
<evidence type="ECO:0000313" key="4">
    <source>
        <dbReference type="EMBL" id="MFC0319225.1"/>
    </source>
</evidence>
<evidence type="ECO:0000259" key="3">
    <source>
        <dbReference type="PROSITE" id="PS50930"/>
    </source>
</evidence>
<dbReference type="PROSITE" id="PS50930">
    <property type="entry name" value="HTH_LYTTR"/>
    <property type="match status" value="1"/>
</dbReference>
<gene>
    <name evidence="4" type="ORF">ACFFI0_12950</name>
</gene>
<dbReference type="PANTHER" id="PTHR37299">
    <property type="entry name" value="TRANSCRIPTIONAL REGULATOR-RELATED"/>
    <property type="match status" value="1"/>
</dbReference>
<dbReference type="SMART" id="SM00850">
    <property type="entry name" value="LytTR"/>
    <property type="match status" value="1"/>
</dbReference>
<dbReference type="Pfam" id="PF00072">
    <property type="entry name" value="Response_reg"/>
    <property type="match status" value="1"/>
</dbReference>
<dbReference type="Gene3D" id="3.40.50.2300">
    <property type="match status" value="1"/>
</dbReference>
<evidence type="ECO:0000313" key="5">
    <source>
        <dbReference type="Proteomes" id="UP001589774"/>
    </source>
</evidence>
<dbReference type="InterPro" id="IPR046947">
    <property type="entry name" value="LytR-like"/>
</dbReference>
<comment type="caution">
    <text evidence="4">The sequence shown here is derived from an EMBL/GenBank/DDBJ whole genome shotgun (WGS) entry which is preliminary data.</text>
</comment>
<evidence type="ECO:0000259" key="2">
    <source>
        <dbReference type="PROSITE" id="PS50110"/>
    </source>
</evidence>
<sequence>MIKEDTRQRMSCFVIDDEEHAIDLLTHHIGKVPFLELVGSSTEPVSALSAIKAKPVDLLFLDVQMPYLTGIELLNVLNMDVQVVLTTAYTEYALTGYEFAVVDYLLKPISFDRFLQAVNKVQNHQDNKNEVELPGSPYLFIKTDRKGKLFKIDVSKIVIIEGLKNYISIYLDHGERIIAFITMKEIEKHLSKTAFMRIHKSYIIALKHVRAIEGNQIRLAYYPQRSIPIGNIFKDAFSAWLDKKTLSR</sequence>
<dbReference type="Gene3D" id="2.40.50.1020">
    <property type="entry name" value="LytTr DNA-binding domain"/>
    <property type="match status" value="1"/>
</dbReference>
<name>A0ABV6HM80_9SPHI</name>
<protein>
    <submittedName>
        <fullName evidence="4">LytR/AlgR family response regulator transcription factor</fullName>
    </submittedName>
</protein>
<dbReference type="Proteomes" id="UP001589774">
    <property type="component" value="Unassembled WGS sequence"/>
</dbReference>
<evidence type="ECO:0000256" key="1">
    <source>
        <dbReference type="PROSITE-ProRule" id="PRU00169"/>
    </source>
</evidence>
<feature type="domain" description="HTH LytTR-type" evidence="3">
    <location>
        <begin position="141"/>
        <end position="213"/>
    </location>
</feature>
<dbReference type="InterPro" id="IPR011006">
    <property type="entry name" value="CheY-like_superfamily"/>
</dbReference>
<dbReference type="SMART" id="SM00448">
    <property type="entry name" value="REC"/>
    <property type="match status" value="1"/>
</dbReference>
<dbReference type="SUPFAM" id="SSF52172">
    <property type="entry name" value="CheY-like"/>
    <property type="match status" value="1"/>
</dbReference>
<feature type="modified residue" description="4-aspartylphosphate" evidence="1">
    <location>
        <position position="62"/>
    </location>
</feature>
<dbReference type="Pfam" id="PF04397">
    <property type="entry name" value="LytTR"/>
    <property type="match status" value="1"/>
</dbReference>
<reference evidence="4 5" key="1">
    <citation type="submission" date="2024-09" db="EMBL/GenBank/DDBJ databases">
        <authorList>
            <person name="Sun Q."/>
            <person name="Mori K."/>
        </authorList>
    </citation>
    <scope>NUCLEOTIDE SEQUENCE [LARGE SCALE GENOMIC DNA]</scope>
    <source>
        <strain evidence="4 5">CCM 7765</strain>
    </source>
</reference>
<dbReference type="PROSITE" id="PS50110">
    <property type="entry name" value="RESPONSE_REGULATORY"/>
    <property type="match status" value="1"/>
</dbReference>
<dbReference type="RefSeq" id="WP_130857753.1">
    <property type="nucleotide sequence ID" value="NZ_JBHLWO010000002.1"/>
</dbReference>
<dbReference type="PANTHER" id="PTHR37299:SF1">
    <property type="entry name" value="STAGE 0 SPORULATION PROTEIN A HOMOLOG"/>
    <property type="match status" value="1"/>
</dbReference>
<organism evidence="4 5">
    <name type="scientific">Olivibacter oleidegradans</name>
    <dbReference type="NCBI Taxonomy" id="760123"/>
    <lineage>
        <taxon>Bacteria</taxon>
        <taxon>Pseudomonadati</taxon>
        <taxon>Bacteroidota</taxon>
        <taxon>Sphingobacteriia</taxon>
        <taxon>Sphingobacteriales</taxon>
        <taxon>Sphingobacteriaceae</taxon>
        <taxon>Olivibacter</taxon>
    </lineage>
</organism>
<dbReference type="EMBL" id="JBHLWO010000002">
    <property type="protein sequence ID" value="MFC0319225.1"/>
    <property type="molecule type" value="Genomic_DNA"/>
</dbReference>
<feature type="domain" description="Response regulatory" evidence="2">
    <location>
        <begin position="11"/>
        <end position="122"/>
    </location>
</feature>
<dbReference type="InterPro" id="IPR007492">
    <property type="entry name" value="LytTR_DNA-bd_dom"/>
</dbReference>
<accession>A0ABV6HM80</accession>